<keyword evidence="3" id="KW-0547">Nucleotide-binding</keyword>
<dbReference type="InterPro" id="IPR050306">
    <property type="entry name" value="PfkB_Carbo_kinase"/>
</dbReference>
<dbReference type="GO" id="GO:0016301">
    <property type="term" value="F:kinase activity"/>
    <property type="evidence" value="ECO:0007669"/>
    <property type="project" value="UniProtKB-KW"/>
</dbReference>
<dbReference type="InterPro" id="IPR011611">
    <property type="entry name" value="PfkB_dom"/>
</dbReference>
<dbReference type="GO" id="GO:0005524">
    <property type="term" value="F:ATP binding"/>
    <property type="evidence" value="ECO:0007669"/>
    <property type="project" value="UniProtKB-KW"/>
</dbReference>
<evidence type="ECO:0000256" key="5">
    <source>
        <dbReference type="ARBA" id="ARBA00022840"/>
    </source>
</evidence>
<dbReference type="EMBL" id="JAAVXB010000011">
    <property type="protein sequence ID" value="NKF24091.1"/>
    <property type="molecule type" value="Genomic_DNA"/>
</dbReference>
<protein>
    <submittedName>
        <fullName evidence="7">Sugar kinase</fullName>
    </submittedName>
</protein>
<comment type="similarity">
    <text evidence="1">Belongs to the carbohydrate kinase PfkB family.</text>
</comment>
<dbReference type="Gene3D" id="3.40.1190.20">
    <property type="match status" value="1"/>
</dbReference>
<accession>A0A969WEY7</accession>
<evidence type="ECO:0000256" key="3">
    <source>
        <dbReference type="ARBA" id="ARBA00022741"/>
    </source>
</evidence>
<dbReference type="InterPro" id="IPR002173">
    <property type="entry name" value="Carboh/pur_kinase_PfkB_CS"/>
</dbReference>
<dbReference type="CDD" id="cd01166">
    <property type="entry name" value="KdgK"/>
    <property type="match status" value="1"/>
</dbReference>
<dbReference type="InterPro" id="IPR029056">
    <property type="entry name" value="Ribokinase-like"/>
</dbReference>
<name>A0A969WEY7_9GAMM</name>
<gene>
    <name evidence="7" type="ORF">G7Y82_17400</name>
</gene>
<evidence type="ECO:0000256" key="2">
    <source>
        <dbReference type="ARBA" id="ARBA00022679"/>
    </source>
</evidence>
<evidence type="ECO:0000259" key="6">
    <source>
        <dbReference type="Pfam" id="PF00294"/>
    </source>
</evidence>
<evidence type="ECO:0000313" key="7">
    <source>
        <dbReference type="EMBL" id="NKF24091.1"/>
    </source>
</evidence>
<dbReference type="Proteomes" id="UP000653472">
    <property type="component" value="Unassembled WGS sequence"/>
</dbReference>
<keyword evidence="2" id="KW-0808">Transferase</keyword>
<dbReference type="PANTHER" id="PTHR43085:SF1">
    <property type="entry name" value="PSEUDOURIDINE KINASE-RELATED"/>
    <property type="match status" value="1"/>
</dbReference>
<evidence type="ECO:0000313" key="8">
    <source>
        <dbReference type="Proteomes" id="UP000653472"/>
    </source>
</evidence>
<evidence type="ECO:0000256" key="1">
    <source>
        <dbReference type="ARBA" id="ARBA00010688"/>
    </source>
</evidence>
<keyword evidence="4 7" id="KW-0418">Kinase</keyword>
<proteinExistence type="inferred from homology"/>
<keyword evidence="5" id="KW-0067">ATP-binding</keyword>
<organism evidence="7 8">
    <name type="scientific">Solimonas marina</name>
    <dbReference type="NCBI Taxonomy" id="2714601"/>
    <lineage>
        <taxon>Bacteria</taxon>
        <taxon>Pseudomonadati</taxon>
        <taxon>Pseudomonadota</taxon>
        <taxon>Gammaproteobacteria</taxon>
        <taxon>Nevskiales</taxon>
        <taxon>Nevskiaceae</taxon>
        <taxon>Solimonas</taxon>
    </lineage>
</organism>
<dbReference type="Pfam" id="PF00294">
    <property type="entry name" value="PfkB"/>
    <property type="match status" value="1"/>
</dbReference>
<evidence type="ECO:0000256" key="4">
    <source>
        <dbReference type="ARBA" id="ARBA00022777"/>
    </source>
</evidence>
<comment type="caution">
    <text evidence="7">The sequence shown here is derived from an EMBL/GenBank/DDBJ whole genome shotgun (WGS) entry which is preliminary data.</text>
</comment>
<sequence length="316" mass="33618">MMSAFDVVTYGEAMVVFAADQTGPLSQVEHFTKRAAGAELNVAIGLSRLGFHVGWRSRLGDDSFGRFLRDTLQTERLDASGVVTDPSRPTGLYLKSRCDDGSDPQVEYYRRYSAASQLSPADYDPAWFRSARHVHISGIGPALSDSAYELALCIAEGARAAGQCMTFDPNLRPQLWRSREEMVERLNRIAAFADWVMPGLAEGRMLSGRDTPREIAEFYLGLGVGGVVIKLGAQGAYVRTAQGELTVPALPVACVIDTVGAGDGFAVGFISGLLEGSTPAAAAARGNCIGGLAIQVIGDSEGLPTRAQLDALEAGR</sequence>
<feature type="domain" description="Carbohydrate kinase PfkB" evidence="6">
    <location>
        <begin position="6"/>
        <end position="305"/>
    </location>
</feature>
<dbReference type="PROSITE" id="PS00584">
    <property type="entry name" value="PFKB_KINASES_2"/>
    <property type="match status" value="1"/>
</dbReference>
<dbReference type="SUPFAM" id="SSF53613">
    <property type="entry name" value="Ribokinase-like"/>
    <property type="match status" value="1"/>
</dbReference>
<keyword evidence="8" id="KW-1185">Reference proteome</keyword>
<dbReference type="RefSeq" id="WP_168149432.1">
    <property type="nucleotide sequence ID" value="NZ_JAAVXB010000011.1"/>
</dbReference>
<reference evidence="7" key="1">
    <citation type="submission" date="2020-03" db="EMBL/GenBank/DDBJ databases">
        <title>Solimonas marina sp. nov., isolated from deep seawater of the Pacific Ocean.</title>
        <authorList>
            <person name="Liu X."/>
            <person name="Lai Q."/>
            <person name="Sun F."/>
            <person name="Gai Y."/>
            <person name="Li G."/>
            <person name="Shao Z."/>
        </authorList>
    </citation>
    <scope>NUCLEOTIDE SEQUENCE</scope>
    <source>
        <strain evidence="7">C16B3</strain>
    </source>
</reference>
<dbReference type="AlphaFoldDB" id="A0A969WEY7"/>
<dbReference type="PANTHER" id="PTHR43085">
    <property type="entry name" value="HEXOKINASE FAMILY MEMBER"/>
    <property type="match status" value="1"/>
</dbReference>